<evidence type="ECO:0000259" key="2">
    <source>
        <dbReference type="PROSITE" id="PS50206"/>
    </source>
</evidence>
<dbReference type="EMBL" id="JAVXUO010003180">
    <property type="protein sequence ID" value="KAK2965802.1"/>
    <property type="molecule type" value="Genomic_DNA"/>
</dbReference>
<keyword evidence="4" id="KW-1185">Reference proteome</keyword>
<organism evidence="3 4">
    <name type="scientific">Escallonia rubra</name>
    <dbReference type="NCBI Taxonomy" id="112253"/>
    <lineage>
        <taxon>Eukaryota</taxon>
        <taxon>Viridiplantae</taxon>
        <taxon>Streptophyta</taxon>
        <taxon>Embryophyta</taxon>
        <taxon>Tracheophyta</taxon>
        <taxon>Spermatophyta</taxon>
        <taxon>Magnoliopsida</taxon>
        <taxon>eudicotyledons</taxon>
        <taxon>Gunneridae</taxon>
        <taxon>Pentapetalae</taxon>
        <taxon>asterids</taxon>
        <taxon>campanulids</taxon>
        <taxon>Escalloniales</taxon>
        <taxon>Escalloniaceae</taxon>
        <taxon>Escallonia</taxon>
    </lineage>
</organism>
<dbReference type="PROSITE" id="PS50206">
    <property type="entry name" value="RHODANESE_3"/>
    <property type="match status" value="1"/>
</dbReference>
<evidence type="ECO:0000313" key="3">
    <source>
        <dbReference type="EMBL" id="KAK2965802.1"/>
    </source>
</evidence>
<gene>
    <name evidence="3" type="ORF">RJ640_025311</name>
</gene>
<evidence type="ECO:0000313" key="4">
    <source>
        <dbReference type="Proteomes" id="UP001187471"/>
    </source>
</evidence>
<dbReference type="PANTHER" id="PTHR47377">
    <property type="entry name" value="RHODANESE-LIKE DOMAIN-CONTAINING PROTEIN 4, CHLOROPLASTIC"/>
    <property type="match status" value="1"/>
</dbReference>
<dbReference type="SUPFAM" id="SSF52821">
    <property type="entry name" value="Rhodanese/Cell cycle control phosphatase"/>
    <property type="match status" value="1"/>
</dbReference>
<sequence length="350" mass="38711">MESLSIGLSSSPPHPKTHKPTFKPSSLLSNRNISISNSHQPHCSFPMKTPPLPQLNITPTIHFSNLSKHDPPVLDKPPLLQVFLNSPLSFLGLTFSFPLSCIASESFVPTDQVSNRINLEAILVSIDAFFNRYPFFVAGVTFIWLVVIPLTEDYLAKVKFISAINAFRKLRDDPNSQFLDIRDGKSLRFLGSPNLKILNKSVVQVEFLEGDDKGFVKKVLEMLRDPANTSICIIDNFDGNSMKVAELLFKNGFKEAYAIRGGVRGKSGWLAIQETLLPPSVHISPKKKVKNLDQREMNGVVNLPSENDGQPIALGGSELTENGYVNSSDPNPQTKLGSRPLSPFAKVKPY</sequence>
<proteinExistence type="predicted"/>
<dbReference type="PANTHER" id="PTHR47377:SF3">
    <property type="entry name" value="RHODANESE-LIKE DOMAIN-CONTAINING PROTEIN 4A, CHLOROPLASTIC"/>
    <property type="match status" value="1"/>
</dbReference>
<feature type="compositionally biased region" description="Polar residues" evidence="1">
    <location>
        <begin position="319"/>
        <end position="336"/>
    </location>
</feature>
<dbReference type="AlphaFoldDB" id="A0AA88QD08"/>
<protein>
    <recommendedName>
        <fullName evidence="2">Rhodanese domain-containing protein</fullName>
    </recommendedName>
</protein>
<dbReference type="Proteomes" id="UP001187471">
    <property type="component" value="Unassembled WGS sequence"/>
</dbReference>
<feature type="region of interest" description="Disordered" evidence="1">
    <location>
        <begin position="300"/>
        <end position="350"/>
    </location>
</feature>
<feature type="domain" description="Rhodanese" evidence="2">
    <location>
        <begin position="172"/>
        <end position="274"/>
    </location>
</feature>
<dbReference type="InterPro" id="IPR001763">
    <property type="entry name" value="Rhodanese-like_dom"/>
</dbReference>
<dbReference type="Gene3D" id="3.40.250.10">
    <property type="entry name" value="Rhodanese-like domain"/>
    <property type="match status" value="1"/>
</dbReference>
<accession>A0AA88QD08</accession>
<comment type="caution">
    <text evidence="3">The sequence shown here is derived from an EMBL/GenBank/DDBJ whole genome shotgun (WGS) entry which is preliminary data.</text>
</comment>
<evidence type="ECO:0000256" key="1">
    <source>
        <dbReference type="SAM" id="MobiDB-lite"/>
    </source>
</evidence>
<feature type="region of interest" description="Disordered" evidence="1">
    <location>
        <begin position="1"/>
        <end position="25"/>
    </location>
</feature>
<dbReference type="InterPro" id="IPR036873">
    <property type="entry name" value="Rhodanese-like_dom_sf"/>
</dbReference>
<name>A0AA88QD08_9ASTE</name>
<reference evidence="3" key="1">
    <citation type="submission" date="2022-12" db="EMBL/GenBank/DDBJ databases">
        <title>Draft genome assemblies for two species of Escallonia (Escalloniales).</title>
        <authorList>
            <person name="Chanderbali A."/>
            <person name="Dervinis C."/>
            <person name="Anghel I."/>
            <person name="Soltis D."/>
            <person name="Soltis P."/>
            <person name="Zapata F."/>
        </authorList>
    </citation>
    <scope>NUCLEOTIDE SEQUENCE</scope>
    <source>
        <strain evidence="3">UCBG92.1500</strain>
        <tissue evidence="3">Leaf</tissue>
    </source>
</reference>
<dbReference type="InterPro" id="IPR044240">
    <property type="entry name" value="STR4-like"/>
</dbReference>